<dbReference type="EMBL" id="CP007029">
    <property type="protein sequence ID" value="AHE99887.1"/>
    <property type="molecule type" value="Genomic_DNA"/>
</dbReference>
<reference evidence="1 2" key="1">
    <citation type="submission" date="2013-12" db="EMBL/GenBank/DDBJ databases">
        <authorList>
            <consortium name="DOE Joint Genome Institute"/>
            <person name="Muyzer G."/>
            <person name="Huntemann M."/>
            <person name="Han J."/>
            <person name="Chen A."/>
            <person name="Kyrpides N."/>
            <person name="Mavromatis K."/>
            <person name="Markowitz V."/>
            <person name="Palaniappan K."/>
            <person name="Ivanova N."/>
            <person name="Schaumberg A."/>
            <person name="Pati A."/>
            <person name="Liolios K."/>
            <person name="Nordberg H.P."/>
            <person name="Cantor M.N."/>
            <person name="Hua S.X."/>
            <person name="Woyke T."/>
        </authorList>
    </citation>
    <scope>NUCLEOTIDE SEQUENCE [LARGE SCALE GENOMIC DNA]</scope>
    <source>
        <strain evidence="1 2">ARh 1</strain>
    </source>
</reference>
<evidence type="ECO:0000313" key="2">
    <source>
        <dbReference type="Proteomes" id="UP000005289"/>
    </source>
</evidence>
<dbReference type="InterPro" id="IPR036390">
    <property type="entry name" value="WH_DNA-bd_sf"/>
</dbReference>
<evidence type="ECO:0008006" key="3">
    <source>
        <dbReference type="Google" id="ProtNLM"/>
    </source>
</evidence>
<accession>W0DRJ9</accession>
<dbReference type="Gene3D" id="1.10.10.10">
    <property type="entry name" value="Winged helix-like DNA-binding domain superfamily/Winged helix DNA-binding domain"/>
    <property type="match status" value="1"/>
</dbReference>
<dbReference type="Proteomes" id="UP000005289">
    <property type="component" value="Chromosome"/>
</dbReference>
<protein>
    <recommendedName>
        <fullName evidence="3">LysR family transcriptional regulator</fullName>
    </recommendedName>
</protein>
<sequence length="58" mass="6331">MGEIMKTDVDVRFWPNVDGKGFLGHGRIALLENIEATGSISAAARATRMSYQAPRPAR</sequence>
<dbReference type="SUPFAM" id="SSF46785">
    <property type="entry name" value="Winged helix' DNA-binding domain"/>
    <property type="match status" value="1"/>
</dbReference>
<gene>
    <name evidence="1" type="ORF">THITH_03065</name>
</gene>
<proteinExistence type="predicted"/>
<evidence type="ECO:0000313" key="1">
    <source>
        <dbReference type="EMBL" id="AHE99887.1"/>
    </source>
</evidence>
<name>W0DRJ9_9GAMM</name>
<dbReference type="KEGG" id="tti:THITH_03065"/>
<organism evidence="1 2">
    <name type="scientific">Thioalkalivibrio paradoxus ARh 1</name>
    <dbReference type="NCBI Taxonomy" id="713585"/>
    <lineage>
        <taxon>Bacteria</taxon>
        <taxon>Pseudomonadati</taxon>
        <taxon>Pseudomonadota</taxon>
        <taxon>Gammaproteobacteria</taxon>
        <taxon>Chromatiales</taxon>
        <taxon>Ectothiorhodospiraceae</taxon>
        <taxon>Thioalkalivibrio</taxon>
    </lineage>
</organism>
<dbReference type="InterPro" id="IPR036388">
    <property type="entry name" value="WH-like_DNA-bd_sf"/>
</dbReference>
<dbReference type="STRING" id="713585.THITH_03065"/>
<keyword evidence="2" id="KW-1185">Reference proteome</keyword>
<dbReference type="AlphaFoldDB" id="W0DRJ9"/>
<dbReference type="HOGENOM" id="CLU_2977877_0_0_6"/>